<protein>
    <recommendedName>
        <fullName evidence="5">HECT domain-containing protein</fullName>
    </recommendedName>
</protein>
<keyword evidence="1" id="KW-0808">Transferase</keyword>
<comment type="caution">
    <text evidence="3">Lacks conserved residue(s) required for the propagation of feature annotation.</text>
</comment>
<accession>A0A4U5VNY8</accession>
<dbReference type="InterPro" id="IPR000569">
    <property type="entry name" value="HECT_dom"/>
</dbReference>
<dbReference type="AlphaFoldDB" id="A0A4U5VNY8"/>
<evidence type="ECO:0000259" key="5">
    <source>
        <dbReference type="PROSITE" id="PS50237"/>
    </source>
</evidence>
<proteinExistence type="predicted"/>
<dbReference type="SUPFAM" id="SSF56204">
    <property type="entry name" value="Hect, E3 ligase catalytic domain"/>
    <property type="match status" value="1"/>
</dbReference>
<gene>
    <name evidence="6" type="ORF">D9C73_024385</name>
</gene>
<evidence type="ECO:0000256" key="1">
    <source>
        <dbReference type="ARBA" id="ARBA00022679"/>
    </source>
</evidence>
<evidence type="ECO:0000256" key="2">
    <source>
        <dbReference type="ARBA" id="ARBA00022786"/>
    </source>
</evidence>
<organism evidence="6 7">
    <name type="scientific">Collichthys lucidus</name>
    <name type="common">Big head croaker</name>
    <name type="synonym">Sciaena lucida</name>
    <dbReference type="NCBI Taxonomy" id="240159"/>
    <lineage>
        <taxon>Eukaryota</taxon>
        <taxon>Metazoa</taxon>
        <taxon>Chordata</taxon>
        <taxon>Craniata</taxon>
        <taxon>Vertebrata</taxon>
        <taxon>Euteleostomi</taxon>
        <taxon>Actinopterygii</taxon>
        <taxon>Neopterygii</taxon>
        <taxon>Teleostei</taxon>
        <taxon>Neoteleostei</taxon>
        <taxon>Acanthomorphata</taxon>
        <taxon>Eupercaria</taxon>
        <taxon>Sciaenidae</taxon>
        <taxon>Collichthys</taxon>
    </lineage>
</organism>
<evidence type="ECO:0000256" key="3">
    <source>
        <dbReference type="PROSITE-ProRule" id="PRU00104"/>
    </source>
</evidence>
<sequence>MGRRTVTVPEAADHSETSPGVMSIADTAPAESTSRTTQQTNMSPASTNINSYFPFFFHLFSLDDIIRTISNAVITDDKTFNITVSRNNMMERGLAQWQRQKKSSPSYPIKVTFLGEAGLDTGALRKEFFTGKVAGFEERFFESGPHGGRPKYSLSDLDKGHFRTVGEIISASLAQGGPPPNYLMLWCYRFLCTGSIDFEHMEKNDVGDEEYLDLLSRVETATDTSIPDLTNEILNCGYTGQITIGRREEITRAIVLHANLRLLPMLLQIRDGLKLYGLSDLMAKYLDVCQPLFVPGLEMTADADFVLSVCQAEYSETGTNQEKVEVMVMNHLQDFLQELEQESVMERDALPSLSPKTFLQWITGQGHLPVLKEERKHFNVSIKFNHHCEKDFGDHRICYPCVAACSNTITLPVKHMTS</sequence>
<reference evidence="6 7" key="1">
    <citation type="submission" date="2019-01" db="EMBL/GenBank/DDBJ databases">
        <title>Genome Assembly of Collichthys lucidus.</title>
        <authorList>
            <person name="Cai M."/>
            <person name="Xiao S."/>
        </authorList>
    </citation>
    <scope>NUCLEOTIDE SEQUENCE [LARGE SCALE GENOMIC DNA]</scope>
    <source>
        <strain evidence="6">JT15FE1705JMU</strain>
        <tissue evidence="6">Muscle</tissue>
    </source>
</reference>
<feature type="compositionally biased region" description="Polar residues" evidence="4">
    <location>
        <begin position="30"/>
        <end position="44"/>
    </location>
</feature>
<evidence type="ECO:0000256" key="4">
    <source>
        <dbReference type="SAM" id="MobiDB-lite"/>
    </source>
</evidence>
<keyword evidence="2 3" id="KW-0833">Ubl conjugation pathway</keyword>
<feature type="region of interest" description="Disordered" evidence="4">
    <location>
        <begin position="1"/>
        <end position="44"/>
    </location>
</feature>
<dbReference type="Proteomes" id="UP000298787">
    <property type="component" value="Chromosome 21"/>
</dbReference>
<dbReference type="InterPro" id="IPR035983">
    <property type="entry name" value="Hect_E3_ubiquitin_ligase"/>
</dbReference>
<dbReference type="PROSITE" id="PS50237">
    <property type="entry name" value="HECT"/>
    <property type="match status" value="1"/>
</dbReference>
<dbReference type="GO" id="GO:0004842">
    <property type="term" value="F:ubiquitin-protein transferase activity"/>
    <property type="evidence" value="ECO:0007669"/>
    <property type="project" value="InterPro"/>
</dbReference>
<evidence type="ECO:0000313" key="6">
    <source>
        <dbReference type="EMBL" id="TKS90254.1"/>
    </source>
</evidence>
<dbReference type="EMBL" id="CM014098">
    <property type="protein sequence ID" value="TKS90254.1"/>
    <property type="molecule type" value="Genomic_DNA"/>
</dbReference>
<feature type="domain" description="HECT" evidence="5">
    <location>
        <begin position="101"/>
        <end position="129"/>
    </location>
</feature>
<dbReference type="Gene3D" id="3.90.1750.10">
    <property type="entry name" value="Hect, E3 ligase catalytic domains"/>
    <property type="match status" value="1"/>
</dbReference>
<evidence type="ECO:0000313" key="7">
    <source>
        <dbReference type="Proteomes" id="UP000298787"/>
    </source>
</evidence>
<name>A0A4U5VNY8_COLLU</name>
<keyword evidence="7" id="KW-1185">Reference proteome</keyword>